<accession>A0A7V7TFR0</accession>
<gene>
    <name evidence="1" type="ORF">F7Q91_15905</name>
</gene>
<dbReference type="AlphaFoldDB" id="A0A7V7TFR0"/>
<evidence type="ECO:0000313" key="1">
    <source>
        <dbReference type="EMBL" id="KAB0478785.1"/>
    </source>
</evidence>
<dbReference type="EMBL" id="VZPX01000035">
    <property type="protein sequence ID" value="KAB0478785.1"/>
    <property type="molecule type" value="Genomic_DNA"/>
</dbReference>
<dbReference type="RefSeq" id="WP_137408245.1">
    <property type="nucleotide sequence ID" value="NZ_AP025465.1"/>
</dbReference>
<reference evidence="1 2" key="1">
    <citation type="submission" date="2019-09" db="EMBL/GenBank/DDBJ databases">
        <title>Draft genome sequences of 48 bacterial type strains from the CCUG.</title>
        <authorList>
            <person name="Tunovic T."/>
            <person name="Pineiro-Iglesias B."/>
            <person name="Unosson C."/>
            <person name="Inganas E."/>
            <person name="Ohlen M."/>
            <person name="Cardew S."/>
            <person name="Jensie-Markopoulos S."/>
            <person name="Salva-Serra F."/>
            <person name="Jaen-Luchoro D."/>
            <person name="Karlsson R."/>
            <person name="Svensson-Stadler L."/>
            <person name="Chun J."/>
            <person name="Moore E."/>
        </authorList>
    </citation>
    <scope>NUCLEOTIDE SEQUENCE [LARGE SCALE GENOMIC DNA]</scope>
    <source>
        <strain evidence="1 2">CCUG 48643</strain>
    </source>
</reference>
<name>A0A7V7TFR0_9VIBR</name>
<organism evidence="1 2">
    <name type="scientific">Vibrio chagasii</name>
    <dbReference type="NCBI Taxonomy" id="170679"/>
    <lineage>
        <taxon>Bacteria</taxon>
        <taxon>Pseudomonadati</taxon>
        <taxon>Pseudomonadota</taxon>
        <taxon>Gammaproteobacteria</taxon>
        <taxon>Vibrionales</taxon>
        <taxon>Vibrionaceae</taxon>
        <taxon>Vibrio</taxon>
    </lineage>
</organism>
<dbReference type="GeneID" id="95656919"/>
<sequence>MLLLKIIPLFSLSYAQFNTESRLIEHIYLLDSKDSVQLPWFIIRSLAGEM</sequence>
<comment type="caution">
    <text evidence="1">The sequence shown here is derived from an EMBL/GenBank/DDBJ whole genome shotgun (WGS) entry which is preliminary data.</text>
</comment>
<evidence type="ECO:0000313" key="2">
    <source>
        <dbReference type="Proteomes" id="UP000423756"/>
    </source>
</evidence>
<proteinExistence type="predicted"/>
<dbReference type="Proteomes" id="UP000423756">
    <property type="component" value="Unassembled WGS sequence"/>
</dbReference>
<protein>
    <submittedName>
        <fullName evidence="1">Ribonuclease activity regulator protein RraA</fullName>
    </submittedName>
</protein>